<feature type="transmembrane region" description="Helical" evidence="8">
    <location>
        <begin position="352"/>
        <end position="378"/>
    </location>
</feature>
<feature type="transmembrane region" description="Helical" evidence="8">
    <location>
        <begin position="291"/>
        <end position="312"/>
    </location>
</feature>
<name>A0ABD1EBC2_HYPHA</name>
<keyword evidence="2" id="KW-0813">Transport</keyword>
<dbReference type="SUPFAM" id="SSF103473">
    <property type="entry name" value="MFS general substrate transporter"/>
    <property type="match status" value="1"/>
</dbReference>
<feature type="transmembrane region" description="Helical" evidence="8">
    <location>
        <begin position="88"/>
        <end position="105"/>
    </location>
</feature>
<dbReference type="InterPro" id="IPR050549">
    <property type="entry name" value="MFS_Trehalose_Transporter"/>
</dbReference>
<evidence type="ECO:0000256" key="6">
    <source>
        <dbReference type="ARBA" id="ARBA00022989"/>
    </source>
</evidence>
<dbReference type="AlphaFoldDB" id="A0ABD1EBC2"/>
<evidence type="ECO:0000256" key="4">
    <source>
        <dbReference type="ARBA" id="ARBA00022597"/>
    </source>
</evidence>
<organism evidence="10 11">
    <name type="scientific">Hypothenemus hampei</name>
    <name type="common">Coffee berry borer</name>
    <dbReference type="NCBI Taxonomy" id="57062"/>
    <lineage>
        <taxon>Eukaryota</taxon>
        <taxon>Metazoa</taxon>
        <taxon>Ecdysozoa</taxon>
        <taxon>Arthropoda</taxon>
        <taxon>Hexapoda</taxon>
        <taxon>Insecta</taxon>
        <taxon>Pterygota</taxon>
        <taxon>Neoptera</taxon>
        <taxon>Endopterygota</taxon>
        <taxon>Coleoptera</taxon>
        <taxon>Polyphaga</taxon>
        <taxon>Cucujiformia</taxon>
        <taxon>Curculionidae</taxon>
        <taxon>Scolytinae</taxon>
        <taxon>Hypothenemus</taxon>
    </lineage>
</organism>
<feature type="transmembrane region" description="Helical" evidence="8">
    <location>
        <begin position="172"/>
        <end position="190"/>
    </location>
</feature>
<dbReference type="Pfam" id="PF00083">
    <property type="entry name" value="Sugar_tr"/>
    <property type="match status" value="1"/>
</dbReference>
<keyword evidence="3" id="KW-1003">Cell membrane</keyword>
<reference evidence="10 11" key="1">
    <citation type="submission" date="2024-05" db="EMBL/GenBank/DDBJ databases">
        <title>Genetic variation in Jamaican populations of the coffee berry borer (Hypothenemus hampei).</title>
        <authorList>
            <person name="Errbii M."/>
            <person name="Myrie A."/>
        </authorList>
    </citation>
    <scope>NUCLEOTIDE SEQUENCE [LARGE SCALE GENOMIC DNA]</scope>
    <source>
        <strain evidence="10">JA-Hopewell-2020-01-JO</strain>
        <tissue evidence="10">Whole body</tissue>
    </source>
</reference>
<evidence type="ECO:0000256" key="5">
    <source>
        <dbReference type="ARBA" id="ARBA00022692"/>
    </source>
</evidence>
<keyword evidence="4" id="KW-0762">Sugar transport</keyword>
<evidence type="ECO:0000256" key="7">
    <source>
        <dbReference type="ARBA" id="ARBA00023136"/>
    </source>
</evidence>
<evidence type="ECO:0000256" key="2">
    <source>
        <dbReference type="ARBA" id="ARBA00022448"/>
    </source>
</evidence>
<dbReference type="PROSITE" id="PS51257">
    <property type="entry name" value="PROKAR_LIPOPROTEIN"/>
    <property type="match status" value="1"/>
</dbReference>
<dbReference type="PANTHER" id="PTHR48021">
    <property type="match status" value="1"/>
</dbReference>
<dbReference type="PROSITE" id="PS00217">
    <property type="entry name" value="SUGAR_TRANSPORT_2"/>
    <property type="match status" value="1"/>
</dbReference>
<evidence type="ECO:0000256" key="1">
    <source>
        <dbReference type="ARBA" id="ARBA00004651"/>
    </source>
</evidence>
<keyword evidence="5 8" id="KW-0812">Transmembrane</keyword>
<feature type="transmembrane region" description="Helical" evidence="8">
    <location>
        <begin position="12"/>
        <end position="37"/>
    </location>
</feature>
<protein>
    <recommendedName>
        <fullName evidence="9">Major facilitator superfamily (MFS) profile domain-containing protein</fullName>
    </recommendedName>
</protein>
<feature type="transmembrane region" description="Helical" evidence="8">
    <location>
        <begin position="257"/>
        <end position="279"/>
    </location>
</feature>
<evidence type="ECO:0000256" key="3">
    <source>
        <dbReference type="ARBA" id="ARBA00022475"/>
    </source>
</evidence>
<sequence length="461" mass="51822">MGSYKGDQSGKHWPQIIAIIVACIPGLSSALLFSWPSPFLLVLTNDKSRYNISENEATLIPIFLPIGMSISSMLFFRLPDKIGRKYTLLLLSIPQGAFWIITIFARDIYSIYVSRFICGIADGIMYAALPTYIGEVASPKIRGTWGNGQTCSFNFGFLLINILGSYFTIQQTAYICLTLPSLSAILFLWMPESPYYYLMKGQDGNARTTLRWLTRKGDIESDFVQLKRDVERQISETGKWRDLYKITSNRKAIFCSVFLRFAQQFAGIAVFETYIQYIFDKSMSESFTPQMSAIIFSALLWIVMSGFSVVLDKMGRRKAFIWSSFSCAIVLLAECLYFYFEESATHLKINLQWFPLTAFIIYVITYSAGIGLLPSLMASELFSASIKGKGLAVTNFLLGVIVTSTALIFQYLTATVGLYSPFAVFSALTFTSFAVSFFIVPETKGKTLEEIQQGLKKDIKS</sequence>
<accession>A0ABD1EBC2</accession>
<dbReference type="Gene3D" id="1.20.1250.20">
    <property type="entry name" value="MFS general substrate transporter like domains"/>
    <property type="match status" value="1"/>
</dbReference>
<dbReference type="InterPro" id="IPR005828">
    <property type="entry name" value="MFS_sugar_transport-like"/>
</dbReference>
<proteinExistence type="predicted"/>
<dbReference type="EMBL" id="JBDJPC010000009">
    <property type="protein sequence ID" value="KAL1491910.1"/>
    <property type="molecule type" value="Genomic_DNA"/>
</dbReference>
<evidence type="ECO:0000256" key="8">
    <source>
        <dbReference type="SAM" id="Phobius"/>
    </source>
</evidence>
<feature type="transmembrane region" description="Helical" evidence="8">
    <location>
        <begin position="418"/>
        <end position="440"/>
    </location>
</feature>
<feature type="transmembrane region" description="Helical" evidence="8">
    <location>
        <begin position="319"/>
        <end position="340"/>
    </location>
</feature>
<comment type="subcellular location">
    <subcellularLocation>
        <location evidence="1">Cell membrane</location>
        <topology evidence="1">Multi-pass membrane protein</topology>
    </subcellularLocation>
</comment>
<feature type="transmembrane region" description="Helical" evidence="8">
    <location>
        <begin position="390"/>
        <end position="412"/>
    </location>
</feature>
<evidence type="ECO:0000259" key="9">
    <source>
        <dbReference type="PROSITE" id="PS50850"/>
    </source>
</evidence>
<dbReference type="PROSITE" id="PS50850">
    <property type="entry name" value="MFS"/>
    <property type="match status" value="1"/>
</dbReference>
<dbReference type="InterPro" id="IPR005829">
    <property type="entry name" value="Sugar_transporter_CS"/>
</dbReference>
<dbReference type="Proteomes" id="UP001566132">
    <property type="component" value="Unassembled WGS sequence"/>
</dbReference>
<feature type="domain" description="Major facilitator superfamily (MFS) profile" evidence="9">
    <location>
        <begin position="14"/>
        <end position="444"/>
    </location>
</feature>
<dbReference type="GO" id="GO:0005886">
    <property type="term" value="C:plasma membrane"/>
    <property type="evidence" value="ECO:0007669"/>
    <property type="project" value="UniProtKB-SubCell"/>
</dbReference>
<keyword evidence="6 8" id="KW-1133">Transmembrane helix</keyword>
<keyword evidence="7 8" id="KW-0472">Membrane</keyword>
<feature type="transmembrane region" description="Helical" evidence="8">
    <location>
        <begin position="111"/>
        <end position="133"/>
    </location>
</feature>
<gene>
    <name evidence="10" type="ORF">ABEB36_012431</name>
</gene>
<comment type="caution">
    <text evidence="10">The sequence shown here is derived from an EMBL/GenBank/DDBJ whole genome shotgun (WGS) entry which is preliminary data.</text>
</comment>
<dbReference type="InterPro" id="IPR020846">
    <property type="entry name" value="MFS_dom"/>
</dbReference>
<feature type="transmembrane region" description="Helical" evidence="8">
    <location>
        <begin position="57"/>
        <end position="76"/>
    </location>
</feature>
<dbReference type="FunFam" id="1.20.1250.20:FF:000218">
    <property type="entry name" value="facilitated trehalose transporter Tret1"/>
    <property type="match status" value="1"/>
</dbReference>
<dbReference type="InterPro" id="IPR036259">
    <property type="entry name" value="MFS_trans_sf"/>
</dbReference>
<evidence type="ECO:0000313" key="11">
    <source>
        <dbReference type="Proteomes" id="UP001566132"/>
    </source>
</evidence>
<dbReference type="PANTHER" id="PTHR48021:SF46">
    <property type="entry name" value="MAJOR FACILITATOR SUPERFAMILY (MFS) PROFILE DOMAIN-CONTAINING PROTEIN"/>
    <property type="match status" value="1"/>
</dbReference>
<keyword evidence="11" id="KW-1185">Reference proteome</keyword>
<evidence type="ECO:0000313" key="10">
    <source>
        <dbReference type="EMBL" id="KAL1491910.1"/>
    </source>
</evidence>